<keyword evidence="6" id="KW-0964">Secreted</keyword>
<sequence length="192" mass="22173">MRRMAGTRLIQWLNLLVWALVMLKTEGANVSITIVEDAVAKGADIWSSLSGWKSARFMAVDPHGTWHNCRRNIKKCSDDQIQTMQGFRLDFLKALENTGNSSSKGLFIDSCYDHCQTELQETWLFDDSPLLAKTTIAKAVGDWYYDRRPFQKIDCPYPCNPTCHNLVTVLQKNTQNYRLMSKFIIYMNDSYR</sequence>
<dbReference type="EC" id="3.1.1.-" evidence="6"/>
<proteinExistence type="inferred from homology"/>
<name>A0A7N2N1N6_QUELO</name>
<reference evidence="7 8" key="1">
    <citation type="journal article" date="2016" name="G3 (Bethesda)">
        <title>First Draft Assembly and Annotation of the Genome of a California Endemic Oak Quercus lobata Nee (Fagaceae).</title>
        <authorList>
            <person name="Sork V.L."/>
            <person name="Fitz-Gibbon S.T."/>
            <person name="Puiu D."/>
            <person name="Crepeau M."/>
            <person name="Gugger P.F."/>
            <person name="Sherman R."/>
            <person name="Stevens K."/>
            <person name="Langley C.H."/>
            <person name="Pellegrini M."/>
            <person name="Salzberg S.L."/>
        </authorList>
    </citation>
    <scope>NUCLEOTIDE SEQUENCE [LARGE SCALE GENOMIC DNA]</scope>
    <source>
        <strain evidence="7 8">cv. SW786</strain>
    </source>
</reference>
<dbReference type="GO" id="GO:0009505">
    <property type="term" value="C:plant-type cell wall"/>
    <property type="evidence" value="ECO:0007669"/>
    <property type="project" value="TreeGrafter"/>
</dbReference>
<evidence type="ECO:0000313" key="7">
    <source>
        <dbReference type="EnsemblPlants" id="QL12p002581:mrna"/>
    </source>
</evidence>
<dbReference type="AlphaFoldDB" id="A0A7N2N1N6"/>
<feature type="chain" id="PRO_5029934171" description="Pectin acetylesterase" evidence="6">
    <location>
        <begin position="28"/>
        <end position="192"/>
    </location>
</feature>
<dbReference type="Proteomes" id="UP000594261">
    <property type="component" value="Chromosome 12"/>
</dbReference>
<dbReference type="PANTHER" id="PTHR21562">
    <property type="entry name" value="NOTUM-RELATED"/>
    <property type="match status" value="1"/>
</dbReference>
<dbReference type="Gramene" id="QL12p002581:mrna">
    <property type="protein sequence ID" value="QL12p002581:mrna"/>
    <property type="gene ID" value="QL12p002581"/>
</dbReference>
<dbReference type="GO" id="GO:0052793">
    <property type="term" value="F:pectin acetylesterase activity"/>
    <property type="evidence" value="ECO:0007669"/>
    <property type="project" value="TreeGrafter"/>
</dbReference>
<reference evidence="7" key="2">
    <citation type="submission" date="2021-01" db="UniProtKB">
        <authorList>
            <consortium name="EnsemblPlants"/>
        </authorList>
    </citation>
    <scope>IDENTIFICATION</scope>
</reference>
<dbReference type="PANTHER" id="PTHR21562:SF93">
    <property type="entry name" value="PECTIN ACETYLESTERASE 8"/>
    <property type="match status" value="1"/>
</dbReference>
<evidence type="ECO:0000256" key="4">
    <source>
        <dbReference type="ARBA" id="ARBA00022512"/>
    </source>
</evidence>
<evidence type="ECO:0000256" key="5">
    <source>
        <dbReference type="ARBA" id="ARBA00023316"/>
    </source>
</evidence>
<keyword evidence="4 6" id="KW-0134">Cell wall</keyword>
<keyword evidence="8" id="KW-1185">Reference proteome</keyword>
<dbReference type="InterPro" id="IPR004963">
    <property type="entry name" value="PAE/NOTUM"/>
</dbReference>
<comment type="similarity">
    <text evidence="3 6">Belongs to the pectinacetylesterase family.</text>
</comment>
<keyword evidence="5 6" id="KW-0961">Cell wall biogenesis/degradation</keyword>
<protein>
    <recommendedName>
        <fullName evidence="6">Pectin acetylesterase</fullName>
        <ecNumber evidence="6">3.1.1.-</ecNumber>
    </recommendedName>
</protein>
<evidence type="ECO:0000256" key="3">
    <source>
        <dbReference type="ARBA" id="ARBA00005784"/>
    </source>
</evidence>
<evidence type="ECO:0000256" key="6">
    <source>
        <dbReference type="RuleBase" id="RU363114"/>
    </source>
</evidence>
<evidence type="ECO:0000256" key="2">
    <source>
        <dbReference type="ARBA" id="ARBA00004191"/>
    </source>
</evidence>
<keyword evidence="6" id="KW-0378">Hydrolase</keyword>
<dbReference type="GO" id="GO:0071555">
    <property type="term" value="P:cell wall organization"/>
    <property type="evidence" value="ECO:0007669"/>
    <property type="project" value="UniProtKB-KW"/>
</dbReference>
<comment type="function">
    <text evidence="1 6">Hydrolyzes acetyl esters in homogalacturonan regions of pectin. In type I primary cell wall, galacturonic acid residues of pectin can be acetylated at the O-2 and O-3 positions. Decreasing the degree of acetylation of pectin gels in vitro alters their physical properties.</text>
</comment>
<keyword evidence="6" id="KW-0732">Signal</keyword>
<dbReference type="EnsemblPlants" id="QL12p002581:mrna">
    <property type="protein sequence ID" value="QL12p002581:mrna"/>
    <property type="gene ID" value="QL12p002581"/>
</dbReference>
<organism evidence="7 8">
    <name type="scientific">Quercus lobata</name>
    <name type="common">Valley oak</name>
    <dbReference type="NCBI Taxonomy" id="97700"/>
    <lineage>
        <taxon>Eukaryota</taxon>
        <taxon>Viridiplantae</taxon>
        <taxon>Streptophyta</taxon>
        <taxon>Embryophyta</taxon>
        <taxon>Tracheophyta</taxon>
        <taxon>Spermatophyta</taxon>
        <taxon>Magnoliopsida</taxon>
        <taxon>eudicotyledons</taxon>
        <taxon>Gunneridae</taxon>
        <taxon>Pentapetalae</taxon>
        <taxon>rosids</taxon>
        <taxon>fabids</taxon>
        <taxon>Fagales</taxon>
        <taxon>Fagaceae</taxon>
        <taxon>Quercus</taxon>
    </lineage>
</organism>
<dbReference type="Pfam" id="PF03283">
    <property type="entry name" value="PAE"/>
    <property type="match status" value="1"/>
</dbReference>
<comment type="subcellular location">
    <subcellularLocation>
        <location evidence="2 6">Secreted</location>
        <location evidence="2 6">Cell wall</location>
    </subcellularLocation>
</comment>
<accession>A0A7N2N1N6</accession>
<feature type="signal peptide" evidence="6">
    <location>
        <begin position="1"/>
        <end position="27"/>
    </location>
</feature>
<evidence type="ECO:0000256" key="1">
    <source>
        <dbReference type="ARBA" id="ARBA00003534"/>
    </source>
</evidence>
<dbReference type="EMBL" id="LRBV02000012">
    <property type="status" value="NOT_ANNOTATED_CDS"/>
    <property type="molecule type" value="Genomic_DNA"/>
</dbReference>
<evidence type="ECO:0000313" key="8">
    <source>
        <dbReference type="Proteomes" id="UP000594261"/>
    </source>
</evidence>
<dbReference type="InParanoid" id="A0A7N2N1N6"/>